<accession>A0A936NAM6</accession>
<dbReference type="EMBL" id="JADJZA010000005">
    <property type="protein sequence ID" value="MBK9296780.1"/>
    <property type="molecule type" value="Genomic_DNA"/>
</dbReference>
<dbReference type="InterPro" id="IPR013783">
    <property type="entry name" value="Ig-like_fold"/>
</dbReference>
<dbReference type="Gene3D" id="2.60.40.10">
    <property type="entry name" value="Immunoglobulins"/>
    <property type="match status" value="1"/>
</dbReference>
<gene>
    <name evidence="1" type="ORF">IPN02_08045</name>
</gene>
<feature type="non-terminal residue" evidence="1">
    <location>
        <position position="1"/>
    </location>
</feature>
<dbReference type="Proteomes" id="UP000727993">
    <property type="component" value="Unassembled WGS sequence"/>
</dbReference>
<reference evidence="1 2" key="1">
    <citation type="submission" date="2020-10" db="EMBL/GenBank/DDBJ databases">
        <title>Connecting structure to function with the recovery of over 1000 high-quality activated sludge metagenome-assembled genomes encoding full-length rRNA genes using long-read sequencing.</title>
        <authorList>
            <person name="Singleton C.M."/>
            <person name="Petriglieri F."/>
            <person name="Kristensen J.M."/>
            <person name="Kirkegaard R.H."/>
            <person name="Michaelsen T.Y."/>
            <person name="Andersen M.H."/>
            <person name="Karst S.M."/>
            <person name="Dueholm M.S."/>
            <person name="Nielsen P.H."/>
            <person name="Albertsen M."/>
        </authorList>
    </citation>
    <scope>NUCLEOTIDE SEQUENCE [LARGE SCALE GENOMIC DNA]</scope>
    <source>
        <strain evidence="1">Lyne_18-Q3-R50-59_MAXAC.006</strain>
    </source>
</reference>
<protein>
    <recommendedName>
        <fullName evidence="3">IPT/TIG domain-containing protein</fullName>
    </recommendedName>
</protein>
<organism evidence="1 2">
    <name type="scientific">Candidatus Neomicrothrix subdominans</name>
    <dbReference type="NCBI Taxonomy" id="2954438"/>
    <lineage>
        <taxon>Bacteria</taxon>
        <taxon>Bacillati</taxon>
        <taxon>Actinomycetota</taxon>
        <taxon>Acidimicrobiia</taxon>
        <taxon>Acidimicrobiales</taxon>
        <taxon>Microthrixaceae</taxon>
        <taxon>Candidatus Neomicrothrix</taxon>
    </lineage>
</organism>
<dbReference type="AlphaFoldDB" id="A0A936NAM6"/>
<dbReference type="GO" id="GO:0005975">
    <property type="term" value="P:carbohydrate metabolic process"/>
    <property type="evidence" value="ECO:0007669"/>
    <property type="project" value="UniProtKB-ARBA"/>
</dbReference>
<comment type="caution">
    <text evidence="1">The sequence shown here is derived from an EMBL/GenBank/DDBJ whole genome shotgun (WGS) entry which is preliminary data.</text>
</comment>
<sequence>GTLVDVVGADLTGATAVDFGGTAGTGLTVDPSGGLATVTSPAHTAGPAPVTITTPAGVSAAETFTFEAPPVVTVPVIYAAYPLYLCADAADSQQVLIPAISPITDVVSAGVGGVDAGVVGVVGFGEIGFVFISPPSLSPGTYDLILTNSAGSSDPYPIEYVDCSGGCPPDPTVVAVSPAQPSPVPPSRLLAPT</sequence>
<name>A0A936NAM6_9ACTN</name>
<evidence type="ECO:0008006" key="3">
    <source>
        <dbReference type="Google" id="ProtNLM"/>
    </source>
</evidence>
<evidence type="ECO:0000313" key="2">
    <source>
        <dbReference type="Proteomes" id="UP000727993"/>
    </source>
</evidence>
<proteinExistence type="predicted"/>
<evidence type="ECO:0000313" key="1">
    <source>
        <dbReference type="EMBL" id="MBK9296780.1"/>
    </source>
</evidence>